<dbReference type="InterPro" id="IPR018200">
    <property type="entry name" value="USP_CS"/>
</dbReference>
<dbReference type="EC" id="3.4.19.12" evidence="6"/>
<dbReference type="GO" id="GO:0061136">
    <property type="term" value="P:regulation of proteasomal protein catabolic process"/>
    <property type="evidence" value="ECO:0007669"/>
    <property type="project" value="TreeGrafter"/>
</dbReference>
<name>A0A0P1AUK8_PLAHL</name>
<evidence type="ECO:0000256" key="7">
    <source>
        <dbReference type="SAM" id="MobiDB-lite"/>
    </source>
</evidence>
<organism evidence="9 10">
    <name type="scientific">Plasmopara halstedii</name>
    <name type="common">Downy mildew of sunflower</name>
    <dbReference type="NCBI Taxonomy" id="4781"/>
    <lineage>
        <taxon>Eukaryota</taxon>
        <taxon>Sar</taxon>
        <taxon>Stramenopiles</taxon>
        <taxon>Oomycota</taxon>
        <taxon>Peronosporomycetes</taxon>
        <taxon>Peronosporales</taxon>
        <taxon>Peronosporaceae</taxon>
        <taxon>Plasmopara</taxon>
    </lineage>
</organism>
<keyword evidence="2 6" id="KW-0645">Protease</keyword>
<evidence type="ECO:0000256" key="3">
    <source>
        <dbReference type="ARBA" id="ARBA00022786"/>
    </source>
</evidence>
<keyword evidence="5 6" id="KW-0788">Thiol protease</keyword>
<dbReference type="GO" id="GO:0016579">
    <property type="term" value="P:protein deubiquitination"/>
    <property type="evidence" value="ECO:0007669"/>
    <property type="project" value="InterPro"/>
</dbReference>
<comment type="catalytic activity">
    <reaction evidence="1 6">
        <text>Thiol-dependent hydrolysis of ester, thioester, amide, peptide and isopeptide bonds formed by the C-terminal Gly of ubiquitin (a 76-residue protein attached to proteins as an intracellular targeting signal).</text>
        <dbReference type="EC" id="3.4.19.12"/>
    </reaction>
</comment>
<dbReference type="InterPro" id="IPR029071">
    <property type="entry name" value="Ubiquitin-like_domsf"/>
</dbReference>
<dbReference type="OrthoDB" id="333239at2759"/>
<dbReference type="InterPro" id="IPR038765">
    <property type="entry name" value="Papain-like_cys_pep_sf"/>
</dbReference>
<protein>
    <recommendedName>
        <fullName evidence="6">Ubiquitin carboxyl-terminal hydrolase</fullName>
        <ecNumber evidence="6">3.4.19.12</ecNumber>
    </recommendedName>
</protein>
<dbReference type="PROSITE" id="PS00973">
    <property type="entry name" value="USP_2"/>
    <property type="match status" value="1"/>
</dbReference>
<comment type="similarity">
    <text evidence="6">Belongs to the peptidase C19 family.</text>
</comment>
<dbReference type="AlphaFoldDB" id="A0A0P1AUK8"/>
<keyword evidence="4 6" id="KW-0378">Hydrolase</keyword>
<dbReference type="SUPFAM" id="SSF54001">
    <property type="entry name" value="Cysteine proteinases"/>
    <property type="match status" value="1"/>
</dbReference>
<dbReference type="GO" id="GO:0070628">
    <property type="term" value="F:proteasome binding"/>
    <property type="evidence" value="ECO:0007669"/>
    <property type="project" value="TreeGrafter"/>
</dbReference>
<dbReference type="Proteomes" id="UP000054928">
    <property type="component" value="Unassembled WGS sequence"/>
</dbReference>
<dbReference type="PANTHER" id="PTHR43982:SF1">
    <property type="entry name" value="UBIQUITIN CARBOXYL-TERMINAL HYDROLASE 14"/>
    <property type="match status" value="1"/>
</dbReference>
<sequence length="497" mass="55683">MTAKVSVKWGKQIFEHVLVDKSAPVAVFKEQLYALTSVPVDRQKLMSKAWKGMLKDDTDLSKLDKFVDGAGVMLMGSAEVVKKPKEPTVFIEDMTTNDIAASGTVYPAGLVNLGNTCYMNATLQCLRPVKELREALTTHPGGVSADLANNFTTALKDMYGQLDSSLDSITPSMFVSVLRRAYPQFAQQSPRSGGYMQQDSEEFLSTLFATLQQTLTQPTGGLKSLGPTSNMVEALFGLEMIEELKCMESDMEAVVVKREKALKLVCNITIETNHLSDGIKIGLEGAIEKHSDVLKKNAVWKKTLRINRLPKYLCVQFMRFYWKATPESRDHTGVKCKMLRPISFPMILDVYDYCTDELQATMKIFRDRNAEKILNEFKDKSAAEEKNENNEDDTMDGMSEEEKAALDTARALSMGAEPPGVDLPLDFQGNYELYAILTHKGRSADSGHYMAWVRHEGDDWYCYDDDDVSPCKTEDIIKLKGGGDWHMAYLAFYRATN</sequence>
<dbReference type="PROSITE" id="PS00972">
    <property type="entry name" value="USP_1"/>
    <property type="match status" value="1"/>
</dbReference>
<evidence type="ECO:0000256" key="5">
    <source>
        <dbReference type="ARBA" id="ARBA00022807"/>
    </source>
</evidence>
<dbReference type="STRING" id="4781.A0A0P1AUK8"/>
<dbReference type="GO" id="GO:0004843">
    <property type="term" value="F:cysteine-type deubiquitinase activity"/>
    <property type="evidence" value="ECO:0007669"/>
    <property type="project" value="UniProtKB-UniRule"/>
</dbReference>
<dbReference type="InterPro" id="IPR044635">
    <property type="entry name" value="UBP14-like"/>
</dbReference>
<dbReference type="SUPFAM" id="SSF54236">
    <property type="entry name" value="Ubiquitin-like"/>
    <property type="match status" value="1"/>
</dbReference>
<dbReference type="OMA" id="FKSDAEY"/>
<keyword evidence="10" id="KW-1185">Reference proteome</keyword>
<dbReference type="RefSeq" id="XP_024582416.1">
    <property type="nucleotide sequence ID" value="XM_024716860.1"/>
</dbReference>
<evidence type="ECO:0000256" key="2">
    <source>
        <dbReference type="ARBA" id="ARBA00022670"/>
    </source>
</evidence>
<dbReference type="InterPro" id="IPR028889">
    <property type="entry name" value="USP"/>
</dbReference>
<evidence type="ECO:0000313" key="9">
    <source>
        <dbReference type="EMBL" id="CEG46047.1"/>
    </source>
</evidence>
<evidence type="ECO:0000259" key="8">
    <source>
        <dbReference type="PROSITE" id="PS50235"/>
    </source>
</evidence>
<accession>A0A0P1AUK8</accession>
<reference evidence="10" key="1">
    <citation type="submission" date="2014-09" db="EMBL/GenBank/DDBJ databases">
        <authorList>
            <person name="Sharma Rahul"/>
            <person name="Thines Marco"/>
        </authorList>
    </citation>
    <scope>NUCLEOTIDE SEQUENCE [LARGE SCALE GENOMIC DNA]</scope>
</reference>
<proteinExistence type="inferred from homology"/>
<dbReference type="EMBL" id="CCYD01001884">
    <property type="protein sequence ID" value="CEG46047.1"/>
    <property type="molecule type" value="Genomic_DNA"/>
</dbReference>
<dbReference type="PANTHER" id="PTHR43982">
    <property type="entry name" value="UBIQUITIN CARBOXYL-TERMINAL HYDROLASE"/>
    <property type="match status" value="1"/>
</dbReference>
<dbReference type="GeneID" id="36397425"/>
<dbReference type="Gene3D" id="3.10.20.90">
    <property type="entry name" value="Phosphatidylinositol 3-kinase Catalytic Subunit, Chain A, domain 1"/>
    <property type="match status" value="1"/>
</dbReference>
<keyword evidence="3 6" id="KW-0833">Ubl conjugation pathway</keyword>
<dbReference type="CDD" id="cd16104">
    <property type="entry name" value="Ubl_USP14_like"/>
    <property type="match status" value="1"/>
</dbReference>
<evidence type="ECO:0000313" key="10">
    <source>
        <dbReference type="Proteomes" id="UP000054928"/>
    </source>
</evidence>
<dbReference type="Gene3D" id="3.90.70.10">
    <property type="entry name" value="Cysteine proteinases"/>
    <property type="match status" value="1"/>
</dbReference>
<feature type="compositionally biased region" description="Basic and acidic residues" evidence="7">
    <location>
        <begin position="379"/>
        <end position="389"/>
    </location>
</feature>
<dbReference type="PROSITE" id="PS50235">
    <property type="entry name" value="USP_3"/>
    <property type="match status" value="1"/>
</dbReference>
<evidence type="ECO:0000256" key="6">
    <source>
        <dbReference type="RuleBase" id="RU366025"/>
    </source>
</evidence>
<dbReference type="Pfam" id="PF00443">
    <property type="entry name" value="UCH"/>
    <property type="match status" value="1"/>
</dbReference>
<dbReference type="GO" id="GO:0043161">
    <property type="term" value="P:proteasome-mediated ubiquitin-dependent protein catabolic process"/>
    <property type="evidence" value="ECO:0007669"/>
    <property type="project" value="InterPro"/>
</dbReference>
<evidence type="ECO:0000256" key="4">
    <source>
        <dbReference type="ARBA" id="ARBA00022801"/>
    </source>
</evidence>
<evidence type="ECO:0000256" key="1">
    <source>
        <dbReference type="ARBA" id="ARBA00000707"/>
    </source>
</evidence>
<dbReference type="InterPro" id="IPR001394">
    <property type="entry name" value="Peptidase_C19_UCH"/>
</dbReference>
<feature type="region of interest" description="Disordered" evidence="7">
    <location>
        <begin position="379"/>
        <end position="398"/>
    </location>
</feature>
<feature type="domain" description="USP" evidence="8">
    <location>
        <begin position="108"/>
        <end position="496"/>
    </location>
</feature>